<dbReference type="InterPro" id="IPR035892">
    <property type="entry name" value="C2_domain_sf"/>
</dbReference>
<dbReference type="OrthoDB" id="73919at2759"/>
<reference evidence="3" key="1">
    <citation type="submission" date="2020-10" db="EMBL/GenBank/DDBJ databases">
        <title>Unveiling of a novel bifunctional photoreceptor, Dualchrome1, isolated from a cosmopolitan green alga.</title>
        <authorList>
            <person name="Suzuki S."/>
            <person name="Kawachi M."/>
        </authorList>
    </citation>
    <scope>NUCLEOTIDE SEQUENCE</scope>
    <source>
        <strain evidence="3">NIES 2893</strain>
    </source>
</reference>
<evidence type="ECO:0000313" key="4">
    <source>
        <dbReference type="Proteomes" id="UP000660262"/>
    </source>
</evidence>
<keyword evidence="4" id="KW-1185">Reference proteome</keyword>
<dbReference type="PROSITE" id="PS50004">
    <property type="entry name" value="C2"/>
    <property type="match status" value="1"/>
</dbReference>
<evidence type="ECO:0000259" key="2">
    <source>
        <dbReference type="PROSITE" id="PS50004"/>
    </source>
</evidence>
<dbReference type="Proteomes" id="UP000660262">
    <property type="component" value="Unassembled WGS sequence"/>
</dbReference>
<dbReference type="InterPro" id="IPR000008">
    <property type="entry name" value="C2_dom"/>
</dbReference>
<name>A0A830HEK5_9CHLO</name>
<accession>A0A830HEK5</accession>
<gene>
    <name evidence="3" type="ORF">PPROV_000230200</name>
</gene>
<dbReference type="PRINTS" id="PR00360">
    <property type="entry name" value="C2DOMAIN"/>
</dbReference>
<protein>
    <recommendedName>
        <fullName evidence="2">C2 domain-containing protein</fullName>
    </recommendedName>
</protein>
<dbReference type="SUPFAM" id="SSF49562">
    <property type="entry name" value="C2 domain (Calcium/lipid-binding domain, CaLB)"/>
    <property type="match status" value="1"/>
</dbReference>
<evidence type="ECO:0000256" key="1">
    <source>
        <dbReference type="SAM" id="MobiDB-lite"/>
    </source>
</evidence>
<feature type="compositionally biased region" description="Low complexity" evidence="1">
    <location>
        <begin position="195"/>
        <end position="221"/>
    </location>
</feature>
<sequence length="233" mass="25932">MSGTSDPYVLVSHGEEVRKSEIMQKSLNPMWDEHMVLLINTVMTPIKVEVFDSDLISQDDPLGHVNIDIRDLVPEMRIEKWHELKDGKGGSIKLALTMFNMQSIFPNNLDDDDLMQSIADRVFSASASMTTGSNCSITVPKYNIVISKQPPPAMNVTERDHDRERERILAEKIKKSEMLRSKTMLGLEKRSSPSETEAVAAPHPEAAATPDGAPDARAGADLRTQSHHINTDE</sequence>
<dbReference type="PANTHER" id="PTHR45761">
    <property type="entry name" value="EXTENDED SYNAPTOTAGMIN-LIKE PROTEIN 2, ISOFORM C"/>
    <property type="match status" value="1"/>
</dbReference>
<feature type="region of interest" description="Disordered" evidence="1">
    <location>
        <begin position="180"/>
        <end position="233"/>
    </location>
</feature>
<dbReference type="Pfam" id="PF00168">
    <property type="entry name" value="C2"/>
    <property type="match status" value="1"/>
</dbReference>
<feature type="domain" description="C2" evidence="2">
    <location>
        <begin position="1"/>
        <end position="82"/>
    </location>
</feature>
<organism evidence="3 4">
    <name type="scientific">Pycnococcus provasolii</name>
    <dbReference type="NCBI Taxonomy" id="41880"/>
    <lineage>
        <taxon>Eukaryota</taxon>
        <taxon>Viridiplantae</taxon>
        <taxon>Chlorophyta</taxon>
        <taxon>Pseudoscourfieldiophyceae</taxon>
        <taxon>Pseudoscourfieldiales</taxon>
        <taxon>Pycnococcaceae</taxon>
        <taxon>Pycnococcus</taxon>
    </lineage>
</organism>
<dbReference type="PANTHER" id="PTHR45761:SF1">
    <property type="entry name" value="EXTENDED SYNAPTOTAGMIN-LIKE PROTEIN 2, ISOFORM C"/>
    <property type="match status" value="1"/>
</dbReference>
<dbReference type="EMBL" id="BNJQ01000005">
    <property type="protein sequence ID" value="GHP03547.1"/>
    <property type="molecule type" value="Genomic_DNA"/>
</dbReference>
<dbReference type="InterPro" id="IPR051634">
    <property type="entry name" value="Extended_Synaptotagmin"/>
</dbReference>
<dbReference type="Gene3D" id="2.60.40.150">
    <property type="entry name" value="C2 domain"/>
    <property type="match status" value="1"/>
</dbReference>
<evidence type="ECO:0000313" key="3">
    <source>
        <dbReference type="EMBL" id="GHP03547.1"/>
    </source>
</evidence>
<dbReference type="AlphaFoldDB" id="A0A830HEK5"/>
<proteinExistence type="predicted"/>
<dbReference type="SMART" id="SM00239">
    <property type="entry name" value="C2"/>
    <property type="match status" value="1"/>
</dbReference>
<comment type="caution">
    <text evidence="3">The sequence shown here is derived from an EMBL/GenBank/DDBJ whole genome shotgun (WGS) entry which is preliminary data.</text>
</comment>